<name>A0AAN9ESW2_CLITE</name>
<reference evidence="1 2" key="1">
    <citation type="submission" date="2024-01" db="EMBL/GenBank/DDBJ databases">
        <title>The genomes of 5 underutilized Papilionoideae crops provide insights into root nodulation and disease resistance.</title>
        <authorList>
            <person name="Yuan L."/>
        </authorList>
    </citation>
    <scope>NUCLEOTIDE SEQUENCE [LARGE SCALE GENOMIC DNA]</scope>
    <source>
        <strain evidence="1">LY-2023</strain>
        <tissue evidence="1">Leaf</tissue>
    </source>
</reference>
<protein>
    <submittedName>
        <fullName evidence="1">Uncharacterized protein</fullName>
    </submittedName>
</protein>
<accession>A0AAN9ESW2</accession>
<evidence type="ECO:0000313" key="1">
    <source>
        <dbReference type="EMBL" id="KAK7262917.1"/>
    </source>
</evidence>
<sequence>MFAKRAGNEEQVLDRVDVDSFVSFKYPQLEPIHDVRVHMVLSDEESDSGYYRFRWLQQLDKSSGSGKAKNKLRDQHFMEFKHRHLEAEKNSEVLESKIVKVEE</sequence>
<proteinExistence type="predicted"/>
<evidence type="ECO:0000313" key="2">
    <source>
        <dbReference type="Proteomes" id="UP001359559"/>
    </source>
</evidence>
<dbReference type="EMBL" id="JAYKXN010000008">
    <property type="protein sequence ID" value="KAK7262917.1"/>
    <property type="molecule type" value="Genomic_DNA"/>
</dbReference>
<dbReference type="AlphaFoldDB" id="A0AAN9ESW2"/>
<dbReference type="Proteomes" id="UP001359559">
    <property type="component" value="Unassembled WGS sequence"/>
</dbReference>
<gene>
    <name evidence="1" type="ORF">RJT34_30498</name>
</gene>
<keyword evidence="2" id="KW-1185">Reference proteome</keyword>
<comment type="caution">
    <text evidence="1">The sequence shown here is derived from an EMBL/GenBank/DDBJ whole genome shotgun (WGS) entry which is preliminary data.</text>
</comment>
<organism evidence="1 2">
    <name type="scientific">Clitoria ternatea</name>
    <name type="common">Butterfly pea</name>
    <dbReference type="NCBI Taxonomy" id="43366"/>
    <lineage>
        <taxon>Eukaryota</taxon>
        <taxon>Viridiplantae</taxon>
        <taxon>Streptophyta</taxon>
        <taxon>Embryophyta</taxon>
        <taxon>Tracheophyta</taxon>
        <taxon>Spermatophyta</taxon>
        <taxon>Magnoliopsida</taxon>
        <taxon>eudicotyledons</taxon>
        <taxon>Gunneridae</taxon>
        <taxon>Pentapetalae</taxon>
        <taxon>rosids</taxon>
        <taxon>fabids</taxon>
        <taxon>Fabales</taxon>
        <taxon>Fabaceae</taxon>
        <taxon>Papilionoideae</taxon>
        <taxon>50 kb inversion clade</taxon>
        <taxon>NPAAA clade</taxon>
        <taxon>indigoferoid/millettioid clade</taxon>
        <taxon>Phaseoleae</taxon>
        <taxon>Clitoria</taxon>
    </lineage>
</organism>